<gene>
    <name evidence="2" type="ORF">P8A19_14460</name>
</gene>
<feature type="transmembrane region" description="Helical" evidence="1">
    <location>
        <begin position="262"/>
        <end position="280"/>
    </location>
</feature>
<dbReference type="Proteomes" id="UP001235744">
    <property type="component" value="Chromosome"/>
</dbReference>
<proteinExistence type="predicted"/>
<accession>A0ABY9IMM2</accession>
<feature type="transmembrane region" description="Helical" evidence="1">
    <location>
        <begin position="175"/>
        <end position="196"/>
    </location>
</feature>
<keyword evidence="3" id="KW-1185">Reference proteome</keyword>
<name>A0ABY9IMM2_9ACTN</name>
<feature type="transmembrane region" description="Helical" evidence="1">
    <location>
        <begin position="92"/>
        <end position="114"/>
    </location>
</feature>
<dbReference type="PANTHER" id="PTHR37305">
    <property type="entry name" value="INTEGRAL MEMBRANE PROTEIN-RELATED"/>
    <property type="match status" value="1"/>
</dbReference>
<feature type="transmembrane region" description="Helical" evidence="1">
    <location>
        <begin position="42"/>
        <end position="60"/>
    </location>
</feature>
<keyword evidence="1" id="KW-0812">Transmembrane</keyword>
<dbReference type="PANTHER" id="PTHR37305:SF1">
    <property type="entry name" value="MEMBRANE PROTEIN"/>
    <property type="match status" value="1"/>
</dbReference>
<feature type="transmembrane region" description="Helical" evidence="1">
    <location>
        <begin position="135"/>
        <end position="155"/>
    </location>
</feature>
<organism evidence="2 3">
    <name type="scientific">Streptomyces poriferorum</name>
    <dbReference type="NCBI Taxonomy" id="2798799"/>
    <lineage>
        <taxon>Bacteria</taxon>
        <taxon>Bacillati</taxon>
        <taxon>Actinomycetota</taxon>
        <taxon>Actinomycetes</taxon>
        <taxon>Kitasatosporales</taxon>
        <taxon>Streptomycetaceae</taxon>
        <taxon>Streptomyces</taxon>
    </lineage>
</organism>
<protein>
    <submittedName>
        <fullName evidence="2">ABC transporter permease subunit</fullName>
    </submittedName>
</protein>
<keyword evidence="1" id="KW-1133">Transmembrane helix</keyword>
<sequence>MTTAQAMTAPPARMTDDEPRARFRDLLAAEWLKTWSLRSTSWMYAITALAVIGFNAGTAYDHYKYWYQYDDRGRASFIANGSPLMDAFTGNAAMVLVLAVAAIGAVSITGEYGTGLIRTTFTAVPARRSVMAAKALVLTAVTTLFGALVALASFVSTQAILSGRDASVTLGHPGALRLVVASALLAPVAALAGLAIGAVIRHTGGAVIGCVVVLLLLPMVLSDRRHLTAVLQHTLPFSAWERLSASDLHAPVLYPWTISGAWTVYVAWALLAGVVATVAVHRRDQ</sequence>
<feature type="transmembrane region" description="Helical" evidence="1">
    <location>
        <begin position="203"/>
        <end position="221"/>
    </location>
</feature>
<dbReference type="RefSeq" id="WP_306071567.1">
    <property type="nucleotide sequence ID" value="NZ_CP120988.1"/>
</dbReference>
<evidence type="ECO:0000313" key="2">
    <source>
        <dbReference type="EMBL" id="WLQ56570.1"/>
    </source>
</evidence>
<evidence type="ECO:0000313" key="3">
    <source>
        <dbReference type="Proteomes" id="UP001235744"/>
    </source>
</evidence>
<dbReference type="EMBL" id="CP120988">
    <property type="protein sequence ID" value="WLQ56570.1"/>
    <property type="molecule type" value="Genomic_DNA"/>
</dbReference>
<keyword evidence="1" id="KW-0472">Membrane</keyword>
<evidence type="ECO:0000256" key="1">
    <source>
        <dbReference type="SAM" id="Phobius"/>
    </source>
</evidence>
<reference evidence="2 3" key="1">
    <citation type="submission" date="2023-03" db="EMBL/GenBank/DDBJ databases">
        <title>Isolation and description of six Streptomyces strains from soil environments, able to metabolize different microbial glucans.</title>
        <authorList>
            <person name="Widen T."/>
            <person name="Larsbrink J."/>
        </authorList>
    </citation>
    <scope>NUCLEOTIDE SEQUENCE [LARGE SCALE GENOMIC DNA]</scope>
    <source>
        <strain evidence="2 3">Alt2</strain>
    </source>
</reference>